<organism evidence="3 4">
    <name type="scientific">Mucor circinelloides f. circinelloides (strain 1006PhL)</name>
    <name type="common">Mucormycosis agent</name>
    <name type="synonym">Calyptromyces circinelloides</name>
    <dbReference type="NCBI Taxonomy" id="1220926"/>
    <lineage>
        <taxon>Eukaryota</taxon>
        <taxon>Fungi</taxon>
        <taxon>Fungi incertae sedis</taxon>
        <taxon>Mucoromycota</taxon>
        <taxon>Mucoromycotina</taxon>
        <taxon>Mucoromycetes</taxon>
        <taxon>Mucorales</taxon>
        <taxon>Mucorineae</taxon>
        <taxon>Mucoraceae</taxon>
        <taxon>Mucor</taxon>
    </lineage>
</organism>
<keyword evidence="4" id="KW-1185">Reference proteome</keyword>
<keyword evidence="1" id="KW-0472">Membrane</keyword>
<keyword evidence="1" id="KW-1133">Transmembrane helix</keyword>
<evidence type="ECO:0000313" key="4">
    <source>
        <dbReference type="Proteomes" id="UP000014254"/>
    </source>
</evidence>
<name>S2JQJ3_MUCC1</name>
<feature type="signal peptide" evidence="2">
    <location>
        <begin position="1"/>
        <end position="21"/>
    </location>
</feature>
<proteinExistence type="predicted"/>
<gene>
    <name evidence="3" type="ORF">HMPREF1544_11234</name>
</gene>
<dbReference type="AlphaFoldDB" id="S2JQJ3"/>
<keyword evidence="1" id="KW-0812">Transmembrane</keyword>
<evidence type="ECO:0000256" key="1">
    <source>
        <dbReference type="SAM" id="Phobius"/>
    </source>
</evidence>
<feature type="transmembrane region" description="Helical" evidence="1">
    <location>
        <begin position="368"/>
        <end position="389"/>
    </location>
</feature>
<dbReference type="CDD" id="cd12087">
    <property type="entry name" value="TM_EGFR-like"/>
    <property type="match status" value="1"/>
</dbReference>
<feature type="chain" id="PRO_5004509377" evidence="2">
    <location>
        <begin position="22"/>
        <end position="486"/>
    </location>
</feature>
<dbReference type="OMA" id="SVINCTW"/>
<keyword evidence="2" id="KW-0732">Signal</keyword>
<dbReference type="InParanoid" id="S2JQJ3"/>
<evidence type="ECO:0000256" key="2">
    <source>
        <dbReference type="SAM" id="SignalP"/>
    </source>
</evidence>
<dbReference type="OrthoDB" id="2276217at2759"/>
<dbReference type="EMBL" id="KE124134">
    <property type="protein sequence ID" value="EPB82030.1"/>
    <property type="molecule type" value="Genomic_DNA"/>
</dbReference>
<reference evidence="4" key="1">
    <citation type="submission" date="2013-05" db="EMBL/GenBank/DDBJ databases">
        <title>The Genome sequence of Mucor circinelloides f. circinelloides 1006PhL.</title>
        <authorList>
            <consortium name="The Broad Institute Genomics Platform"/>
            <person name="Cuomo C."/>
            <person name="Earl A."/>
            <person name="Findley K."/>
            <person name="Lee S.C."/>
            <person name="Walker B."/>
            <person name="Young S."/>
            <person name="Zeng Q."/>
            <person name="Gargeya S."/>
            <person name="Fitzgerald M."/>
            <person name="Haas B."/>
            <person name="Abouelleil A."/>
            <person name="Allen A.W."/>
            <person name="Alvarado L."/>
            <person name="Arachchi H.M."/>
            <person name="Berlin A.M."/>
            <person name="Chapman S.B."/>
            <person name="Gainer-Dewar J."/>
            <person name="Goldberg J."/>
            <person name="Griggs A."/>
            <person name="Gujja S."/>
            <person name="Hansen M."/>
            <person name="Howarth C."/>
            <person name="Imamovic A."/>
            <person name="Ireland A."/>
            <person name="Larimer J."/>
            <person name="McCowan C."/>
            <person name="Murphy C."/>
            <person name="Pearson M."/>
            <person name="Poon T.W."/>
            <person name="Priest M."/>
            <person name="Roberts A."/>
            <person name="Saif S."/>
            <person name="Shea T."/>
            <person name="Sisk P."/>
            <person name="Sykes S."/>
            <person name="Wortman J."/>
            <person name="Nusbaum C."/>
            <person name="Birren B."/>
        </authorList>
    </citation>
    <scope>NUCLEOTIDE SEQUENCE [LARGE SCALE GENOMIC DNA]</scope>
    <source>
        <strain evidence="4">1006PhL</strain>
    </source>
</reference>
<accession>S2JQJ3</accession>
<evidence type="ECO:0000313" key="3">
    <source>
        <dbReference type="EMBL" id="EPB82030.1"/>
    </source>
</evidence>
<dbReference type="Proteomes" id="UP000014254">
    <property type="component" value="Unassembled WGS sequence"/>
</dbReference>
<dbReference type="VEuPathDB" id="FungiDB:HMPREF1544_11234"/>
<sequence length="486" mass="52687">MKFQIFTLLSITSSYIAAVGAQQPQPQWSLIDCTWPCANAADDCVITNEGAQCKAKTGPEWLIPAANKSPIYTGAYTHRPLQPCVAAPIPNLTHVEQGAATNTGQSVILFPMQAETDRPLDEYLGTCDGGMYCSAAGDDKANPVCRIRLQPGSACASSNQCYSRNCENGNDLMSTSFALVVAIMAFTHIGSAITQNSVINCTWPCFDDAAKCVVTPEGASCQIVQGDSWILNSPKKAPVFTGSYVSRAAVSCIPAPIPQLPVATQNTTINSNQTVIEWPSWTLRRPLDSYLGNCGHDLYCSSVGKDTNQPVCRQRLSVGASCNSSNQCHYGFCSDNVCHPKNENSSNDGHMHHSDDNSGHINSKTIQILASVFGIVGALLFAGIGFFMYRRHRRRSINQQQPVYSTPNNNPNNSSSASFNVNIVPLNNAGYKEEQFASDFLHDDNQHAAPLPVTINNSNAMRHGQVQTDYHGDDIGFLRPPPSYRP</sequence>
<protein>
    <submittedName>
        <fullName evidence="3">Uncharacterized protein</fullName>
    </submittedName>
</protein>